<evidence type="ECO:0000256" key="2">
    <source>
        <dbReference type="ARBA" id="ARBA00005887"/>
    </source>
</evidence>
<dbReference type="Proteomes" id="UP001497623">
    <property type="component" value="Unassembled WGS sequence"/>
</dbReference>
<evidence type="ECO:0000256" key="7">
    <source>
        <dbReference type="ARBA" id="ARBA00023177"/>
    </source>
</evidence>
<evidence type="ECO:0000313" key="11">
    <source>
        <dbReference type="EMBL" id="CAL4125692.1"/>
    </source>
</evidence>
<feature type="transmembrane region" description="Helical" evidence="9">
    <location>
        <begin position="40"/>
        <end position="64"/>
    </location>
</feature>
<dbReference type="InterPro" id="IPR024041">
    <property type="entry name" value="NH4_transpt_AmtB-like_dom"/>
</dbReference>
<evidence type="ECO:0000256" key="8">
    <source>
        <dbReference type="SAM" id="MobiDB-lite"/>
    </source>
</evidence>
<sequence length="349" mass="38617">MKNDGQKLFLVSVSIFISVFWFYFFDGKMEHVITKNGDSASIAIAVVNTVLSACSAGLTVLLVHRVFETCISNMHHWSFLLTLNGALTGMVAACAGCNNMPTWGGVATGVVAGLIYYILHHLMIKMHVDDPLDAVAVHAGGGIWGLLSVAIFRYDGIVFQGEDAVQILLWNVAGMLAIIGWSGVLCIIMFSILRCLGLLRVSKEMEIRGLDIIKHGEPAYPADAWREDQYVESTKGDEVPRGLDLPPNMNTPWGYYSQPPMYQAPGPAMYWTLPDPRRYHQPKSGRYAAPRPLPGPTRPSEFYPQHNLLAVPPGDDYGERKDYYRLRSPKAHNGISNDGFRNDDETSGL</sequence>
<keyword evidence="3" id="KW-0813">Transport</keyword>
<dbReference type="AlphaFoldDB" id="A0AAV2RJ05"/>
<feature type="compositionally biased region" description="Basic and acidic residues" evidence="8">
    <location>
        <begin position="340"/>
        <end position="349"/>
    </location>
</feature>
<proteinExistence type="inferred from homology"/>
<protein>
    <recommendedName>
        <fullName evidence="10">Ammonium transporter AmtB-like domain-containing protein</fullName>
    </recommendedName>
</protein>
<evidence type="ECO:0000259" key="10">
    <source>
        <dbReference type="Pfam" id="PF00909"/>
    </source>
</evidence>
<feature type="region of interest" description="Disordered" evidence="8">
    <location>
        <begin position="281"/>
        <end position="349"/>
    </location>
</feature>
<feature type="transmembrane region" description="Helical" evidence="9">
    <location>
        <begin position="7"/>
        <end position="25"/>
    </location>
</feature>
<dbReference type="SUPFAM" id="SSF111352">
    <property type="entry name" value="Ammonium transporter"/>
    <property type="match status" value="1"/>
</dbReference>
<dbReference type="GO" id="GO:0005886">
    <property type="term" value="C:plasma membrane"/>
    <property type="evidence" value="ECO:0007669"/>
    <property type="project" value="TreeGrafter"/>
</dbReference>
<dbReference type="EMBL" id="CAXKWB010023978">
    <property type="protein sequence ID" value="CAL4125692.1"/>
    <property type="molecule type" value="Genomic_DNA"/>
</dbReference>
<dbReference type="GO" id="GO:0008519">
    <property type="term" value="F:ammonium channel activity"/>
    <property type="evidence" value="ECO:0007669"/>
    <property type="project" value="InterPro"/>
</dbReference>
<evidence type="ECO:0000256" key="3">
    <source>
        <dbReference type="ARBA" id="ARBA00022448"/>
    </source>
</evidence>
<organism evidence="11 12">
    <name type="scientific">Meganyctiphanes norvegica</name>
    <name type="common">Northern krill</name>
    <name type="synonym">Thysanopoda norvegica</name>
    <dbReference type="NCBI Taxonomy" id="48144"/>
    <lineage>
        <taxon>Eukaryota</taxon>
        <taxon>Metazoa</taxon>
        <taxon>Ecdysozoa</taxon>
        <taxon>Arthropoda</taxon>
        <taxon>Crustacea</taxon>
        <taxon>Multicrustacea</taxon>
        <taxon>Malacostraca</taxon>
        <taxon>Eumalacostraca</taxon>
        <taxon>Eucarida</taxon>
        <taxon>Euphausiacea</taxon>
        <taxon>Euphausiidae</taxon>
        <taxon>Meganyctiphanes</taxon>
    </lineage>
</organism>
<keyword evidence="4 9" id="KW-0812">Transmembrane</keyword>
<gene>
    <name evidence="11" type="ORF">MNOR_LOCUS25287</name>
</gene>
<accession>A0AAV2RJ05</accession>
<dbReference type="Pfam" id="PF00909">
    <property type="entry name" value="Ammonium_transp"/>
    <property type="match status" value="1"/>
</dbReference>
<keyword evidence="6 9" id="KW-0472">Membrane</keyword>
<dbReference type="InterPro" id="IPR029020">
    <property type="entry name" value="Ammonium/urea_transptr"/>
</dbReference>
<keyword evidence="12" id="KW-1185">Reference proteome</keyword>
<evidence type="ECO:0000313" key="12">
    <source>
        <dbReference type="Proteomes" id="UP001497623"/>
    </source>
</evidence>
<dbReference type="GO" id="GO:0097272">
    <property type="term" value="P:ammonium homeostasis"/>
    <property type="evidence" value="ECO:0007669"/>
    <property type="project" value="TreeGrafter"/>
</dbReference>
<feature type="transmembrane region" description="Helical" evidence="9">
    <location>
        <begin position="172"/>
        <end position="199"/>
    </location>
</feature>
<name>A0AAV2RJ05_MEGNR</name>
<dbReference type="PANTHER" id="PTHR11730">
    <property type="entry name" value="AMMONIUM TRANSPORTER"/>
    <property type="match status" value="1"/>
</dbReference>
<comment type="caution">
    <text evidence="11">The sequence shown here is derived from an EMBL/GenBank/DDBJ whole genome shotgun (WGS) entry which is preliminary data.</text>
</comment>
<evidence type="ECO:0000256" key="4">
    <source>
        <dbReference type="ARBA" id="ARBA00022692"/>
    </source>
</evidence>
<feature type="non-terminal residue" evidence="11">
    <location>
        <position position="349"/>
    </location>
</feature>
<feature type="transmembrane region" description="Helical" evidence="9">
    <location>
        <begin position="131"/>
        <end position="152"/>
    </location>
</feature>
<keyword evidence="7" id="KW-0924">Ammonia transport</keyword>
<comment type="similarity">
    <text evidence="2">Belongs to the ammonia transporter channel (TC 1.A.11.2) family.</text>
</comment>
<evidence type="ECO:0000256" key="1">
    <source>
        <dbReference type="ARBA" id="ARBA00004141"/>
    </source>
</evidence>
<dbReference type="PANTHER" id="PTHR11730:SF6">
    <property type="entry name" value="AMMONIUM TRANSPORTER"/>
    <property type="match status" value="1"/>
</dbReference>
<evidence type="ECO:0000256" key="9">
    <source>
        <dbReference type="SAM" id="Phobius"/>
    </source>
</evidence>
<reference evidence="11 12" key="1">
    <citation type="submission" date="2024-05" db="EMBL/GenBank/DDBJ databases">
        <authorList>
            <person name="Wallberg A."/>
        </authorList>
    </citation>
    <scope>NUCLEOTIDE SEQUENCE [LARGE SCALE GENOMIC DNA]</scope>
</reference>
<keyword evidence="5 9" id="KW-1133">Transmembrane helix</keyword>
<feature type="transmembrane region" description="Helical" evidence="9">
    <location>
        <begin position="102"/>
        <end position="119"/>
    </location>
</feature>
<feature type="domain" description="Ammonium transporter AmtB-like" evidence="10">
    <location>
        <begin position="15"/>
        <end position="220"/>
    </location>
</feature>
<dbReference type="Gene3D" id="1.10.3430.10">
    <property type="entry name" value="Ammonium transporter AmtB like domains"/>
    <property type="match status" value="1"/>
</dbReference>
<evidence type="ECO:0000256" key="5">
    <source>
        <dbReference type="ARBA" id="ARBA00022989"/>
    </source>
</evidence>
<evidence type="ECO:0000256" key="6">
    <source>
        <dbReference type="ARBA" id="ARBA00023136"/>
    </source>
</evidence>
<comment type="subcellular location">
    <subcellularLocation>
        <location evidence="1">Membrane</location>
        <topology evidence="1">Multi-pass membrane protein</topology>
    </subcellularLocation>
</comment>